<comment type="caution">
    <text evidence="2">The sequence shown here is derived from an EMBL/GenBank/DDBJ whole genome shotgun (WGS) entry which is preliminary data.</text>
</comment>
<protein>
    <submittedName>
        <fullName evidence="2">Uncharacterized protein</fullName>
    </submittedName>
</protein>
<dbReference type="AlphaFoldDB" id="A0AA39P8D5"/>
<feature type="region of interest" description="Disordered" evidence="1">
    <location>
        <begin position="1"/>
        <end position="36"/>
    </location>
</feature>
<accession>A0AA39P8D5</accession>
<dbReference type="Proteomes" id="UP001175227">
    <property type="component" value="Unassembled WGS sequence"/>
</dbReference>
<organism evidence="2 3">
    <name type="scientific">Armillaria novae-zelandiae</name>
    <dbReference type="NCBI Taxonomy" id="153914"/>
    <lineage>
        <taxon>Eukaryota</taxon>
        <taxon>Fungi</taxon>
        <taxon>Dikarya</taxon>
        <taxon>Basidiomycota</taxon>
        <taxon>Agaricomycotina</taxon>
        <taxon>Agaricomycetes</taxon>
        <taxon>Agaricomycetidae</taxon>
        <taxon>Agaricales</taxon>
        <taxon>Marasmiineae</taxon>
        <taxon>Physalacriaceae</taxon>
        <taxon>Armillaria</taxon>
    </lineage>
</organism>
<dbReference type="EMBL" id="JAUEPR010000011">
    <property type="protein sequence ID" value="KAK0479491.1"/>
    <property type="molecule type" value="Genomic_DNA"/>
</dbReference>
<name>A0AA39P8D5_9AGAR</name>
<keyword evidence="3" id="KW-1185">Reference proteome</keyword>
<proteinExistence type="predicted"/>
<evidence type="ECO:0000256" key="1">
    <source>
        <dbReference type="SAM" id="MobiDB-lite"/>
    </source>
</evidence>
<reference evidence="2" key="1">
    <citation type="submission" date="2023-06" db="EMBL/GenBank/DDBJ databases">
        <authorList>
            <consortium name="Lawrence Berkeley National Laboratory"/>
            <person name="Ahrendt S."/>
            <person name="Sahu N."/>
            <person name="Indic B."/>
            <person name="Wong-Bajracharya J."/>
            <person name="Merenyi Z."/>
            <person name="Ke H.-M."/>
            <person name="Monk M."/>
            <person name="Kocsube S."/>
            <person name="Drula E."/>
            <person name="Lipzen A."/>
            <person name="Balint B."/>
            <person name="Henrissat B."/>
            <person name="Andreopoulos B."/>
            <person name="Martin F.M."/>
            <person name="Harder C.B."/>
            <person name="Rigling D."/>
            <person name="Ford K.L."/>
            <person name="Foster G.D."/>
            <person name="Pangilinan J."/>
            <person name="Papanicolaou A."/>
            <person name="Barry K."/>
            <person name="LaButti K."/>
            <person name="Viragh M."/>
            <person name="Koriabine M."/>
            <person name="Yan M."/>
            <person name="Riley R."/>
            <person name="Champramary S."/>
            <person name="Plett K.L."/>
            <person name="Tsai I.J."/>
            <person name="Slot J."/>
            <person name="Sipos G."/>
            <person name="Plett J."/>
            <person name="Nagy L.G."/>
            <person name="Grigoriev I.V."/>
        </authorList>
    </citation>
    <scope>NUCLEOTIDE SEQUENCE</scope>
    <source>
        <strain evidence="2">ICMP 16352</strain>
    </source>
</reference>
<sequence>MPSNKLESFQRVPTVLPSSNVTTPTPPSAHQMPTNGEGECLVSMAIHLLSALADFKSSATQEDIDKRYPPIVAPRKKTKRQIEATQKCDGETMEEYEKHLQRAKLKQQQRAAVKPQLLVHLKRNILKPDLLLHQNQTLRDDINILQDQAQAVHRHAEELPILKDTNEHIIFMCAPFPPDAQLNNIIMDHLVHHRGVKLEGFYMPEIVERLMTEYMATQWNIQPARVVEVHGAPPPFGLMDNGYDAWNNTSSQYDWPHGLLREQWSDMNWGLLHHASTYMDEYHDADGKMTLIIGEQGISPWFCCQEIFNPATYMPSHACAYGVMIWVDGPNPEQQDFIEEQESEALKQVKKCPWAPEAV</sequence>
<evidence type="ECO:0000313" key="3">
    <source>
        <dbReference type="Proteomes" id="UP001175227"/>
    </source>
</evidence>
<feature type="compositionally biased region" description="Low complexity" evidence="1">
    <location>
        <begin position="12"/>
        <end position="23"/>
    </location>
</feature>
<gene>
    <name evidence="2" type="ORF">IW261DRAFT_1419599</name>
</gene>
<evidence type="ECO:0000313" key="2">
    <source>
        <dbReference type="EMBL" id="KAK0479491.1"/>
    </source>
</evidence>